<dbReference type="AlphaFoldDB" id="A0A0H4X5I6"/>
<organism evidence="2 3">
    <name type="scientific">Pseudomyxococcus hansupus</name>
    <dbReference type="NCBI Taxonomy" id="1297742"/>
    <lineage>
        <taxon>Bacteria</taxon>
        <taxon>Pseudomonadati</taxon>
        <taxon>Myxococcota</taxon>
        <taxon>Myxococcia</taxon>
        <taxon>Myxococcales</taxon>
        <taxon>Cystobacterineae</taxon>
        <taxon>Myxococcaceae</taxon>
        <taxon>Pseudomyxococcus</taxon>
    </lineage>
</organism>
<gene>
    <name evidence="2" type="ORF">A176_006045</name>
</gene>
<reference evidence="2 3" key="1">
    <citation type="journal article" date="2016" name="PLoS ONE">
        <title>Complete Genome Sequence and Comparative Genomics of a Novel Myxobacterium Myxococcus hansupus.</title>
        <authorList>
            <person name="Sharma G."/>
            <person name="Narwani T."/>
            <person name="Subramanian S."/>
        </authorList>
    </citation>
    <scope>NUCLEOTIDE SEQUENCE [LARGE SCALE GENOMIC DNA]</scope>
    <source>
        <strain evidence="3">mixupus</strain>
    </source>
</reference>
<feature type="compositionally biased region" description="Basic and acidic residues" evidence="1">
    <location>
        <begin position="10"/>
        <end position="26"/>
    </location>
</feature>
<proteinExistence type="predicted"/>
<evidence type="ECO:0000256" key="1">
    <source>
        <dbReference type="SAM" id="MobiDB-lite"/>
    </source>
</evidence>
<dbReference type="EMBL" id="CP012109">
    <property type="protein sequence ID" value="AKQ69133.1"/>
    <property type="molecule type" value="Genomic_DNA"/>
</dbReference>
<evidence type="ECO:0000313" key="2">
    <source>
        <dbReference type="EMBL" id="AKQ69133.1"/>
    </source>
</evidence>
<evidence type="ECO:0000313" key="3">
    <source>
        <dbReference type="Proteomes" id="UP000009026"/>
    </source>
</evidence>
<dbReference type="Proteomes" id="UP000009026">
    <property type="component" value="Chromosome"/>
</dbReference>
<feature type="region of interest" description="Disordered" evidence="1">
    <location>
        <begin position="1"/>
        <end position="56"/>
    </location>
</feature>
<protein>
    <submittedName>
        <fullName evidence="2">Uncharacterized protein</fullName>
    </submittedName>
</protein>
<feature type="compositionally biased region" description="Basic residues" evidence="1">
    <location>
        <begin position="34"/>
        <end position="45"/>
    </location>
</feature>
<keyword evidence="3" id="KW-1185">Reference proteome</keyword>
<dbReference type="KEGG" id="mym:A176_006045"/>
<sequence length="56" mass="6229">MTTSTQRGGGKKDQGSQEPARGERAGHRSFSMRVRGKCRFRRGASARKVPPWRGGR</sequence>
<name>A0A0H4X5I6_9BACT</name>
<accession>A0A0H4X5I6</accession>